<evidence type="ECO:0000259" key="7">
    <source>
        <dbReference type="PROSITE" id="PS50011"/>
    </source>
</evidence>
<dbReference type="AlphaFoldDB" id="A0A1J3FRK5"/>
<reference evidence="8" key="1">
    <citation type="submission" date="2016-07" db="EMBL/GenBank/DDBJ databases">
        <title>De novo transcriptome assembly of four accessions of the metal hyperaccumulator plant Noccaea caerulescens.</title>
        <authorList>
            <person name="Blande D."/>
            <person name="Halimaa P."/>
            <person name="Tervahauta A.I."/>
            <person name="Aarts M.G."/>
            <person name="Karenlampi S.O."/>
        </authorList>
    </citation>
    <scope>NUCLEOTIDE SEQUENCE</scope>
</reference>
<gene>
    <name evidence="8" type="ORF">LC_TR8810_c0_g1_i1_g.30377</name>
</gene>
<dbReference type="InterPro" id="IPR008271">
    <property type="entry name" value="Ser/Thr_kinase_AS"/>
</dbReference>
<feature type="binding site" evidence="5">
    <location>
        <position position="37"/>
    </location>
    <ligand>
        <name>ATP</name>
        <dbReference type="ChEBI" id="CHEBI:30616"/>
    </ligand>
</feature>
<evidence type="ECO:0000256" key="6">
    <source>
        <dbReference type="RuleBase" id="RU000304"/>
    </source>
</evidence>
<dbReference type="GO" id="GO:0004674">
    <property type="term" value="F:protein serine/threonine kinase activity"/>
    <property type="evidence" value="ECO:0007669"/>
    <property type="project" value="UniProtKB-KW"/>
</dbReference>
<sequence length="347" mass="38083">MEWVRGETIGHGTFSTVSLATVSHTDSGEFPPFVAVKSADSYGAASLANEKSVLDKLGDDCNEIVRCYGEDRTFENGEEMHSLFLEYASRGSLANNLKTLNGEGLPESSVRRHTGSVLRGLRHIHAKGFAHCDLKLGNILLFGDGSVKIADFGLAKRTGEVTASNDDGLQIRGTPLYMAPESVNDNEYGSEADVWALGCAVVEMFSGKTAWSVRVGSNFMSLLLRIGVGDELPRIPEALSEEGRDFLSKCFVKDPEKRWTAEMLLNHPFVAVDLDHGDLEDEEEGFAVQFKTEEASTSPRCPFEFPDWVSVSSGSQTQFDSPEERVTSLSTDLIPEWSVTNNWVTVR</sequence>
<dbReference type="InterPro" id="IPR011009">
    <property type="entry name" value="Kinase-like_dom_sf"/>
</dbReference>
<dbReference type="PANTHER" id="PTHR48011">
    <property type="entry name" value="CCR4-NOT TRANSCRIPTIONAL COMPLEX SUBUNIT CAF120-RELATED"/>
    <property type="match status" value="1"/>
</dbReference>
<dbReference type="InterPro" id="IPR000719">
    <property type="entry name" value="Prot_kinase_dom"/>
</dbReference>
<organism evidence="8">
    <name type="scientific">Noccaea caerulescens</name>
    <name type="common">Alpine penny-cress</name>
    <name type="synonym">Thlaspi caerulescens</name>
    <dbReference type="NCBI Taxonomy" id="107243"/>
    <lineage>
        <taxon>Eukaryota</taxon>
        <taxon>Viridiplantae</taxon>
        <taxon>Streptophyta</taxon>
        <taxon>Embryophyta</taxon>
        <taxon>Tracheophyta</taxon>
        <taxon>Spermatophyta</taxon>
        <taxon>Magnoliopsida</taxon>
        <taxon>eudicotyledons</taxon>
        <taxon>Gunneridae</taxon>
        <taxon>Pentapetalae</taxon>
        <taxon>rosids</taxon>
        <taxon>malvids</taxon>
        <taxon>Brassicales</taxon>
        <taxon>Brassicaceae</taxon>
        <taxon>Coluteocarpeae</taxon>
        <taxon>Noccaea</taxon>
    </lineage>
</organism>
<dbReference type="SMART" id="SM00220">
    <property type="entry name" value="S_TKc"/>
    <property type="match status" value="1"/>
</dbReference>
<name>A0A1J3FRK5_NOCCA</name>
<feature type="domain" description="Protein kinase" evidence="7">
    <location>
        <begin position="3"/>
        <end position="270"/>
    </location>
</feature>
<keyword evidence="1" id="KW-0808">Transferase</keyword>
<dbReference type="SUPFAM" id="SSF56112">
    <property type="entry name" value="Protein kinase-like (PK-like)"/>
    <property type="match status" value="1"/>
</dbReference>
<dbReference type="InterPro" id="IPR017441">
    <property type="entry name" value="Protein_kinase_ATP_BS"/>
</dbReference>
<dbReference type="InterPro" id="IPR052751">
    <property type="entry name" value="Plant_MAPKKK"/>
</dbReference>
<evidence type="ECO:0000313" key="8">
    <source>
        <dbReference type="EMBL" id="JAU46673.1"/>
    </source>
</evidence>
<dbReference type="PROSITE" id="PS00107">
    <property type="entry name" value="PROTEIN_KINASE_ATP"/>
    <property type="match status" value="1"/>
</dbReference>
<keyword evidence="4 5" id="KW-0067">ATP-binding</keyword>
<dbReference type="Gene3D" id="1.10.510.10">
    <property type="entry name" value="Transferase(Phosphotransferase) domain 1"/>
    <property type="match status" value="1"/>
</dbReference>
<protein>
    <submittedName>
        <fullName evidence="8">Serine/threonine-protein kinase BCK1/SLK1/SSP31</fullName>
    </submittedName>
</protein>
<evidence type="ECO:0000256" key="4">
    <source>
        <dbReference type="ARBA" id="ARBA00022840"/>
    </source>
</evidence>
<dbReference type="PANTHER" id="PTHR48011:SF18">
    <property type="entry name" value="MITOGEN-ACTIVATED PROTEIN KINASE KINASE KINASE 19-RELATED"/>
    <property type="match status" value="1"/>
</dbReference>
<dbReference type="CDD" id="cd06606">
    <property type="entry name" value="STKc_MAPKKK"/>
    <property type="match status" value="1"/>
</dbReference>
<comment type="similarity">
    <text evidence="6">Belongs to the protein kinase superfamily.</text>
</comment>
<accession>A0A1J3FRK5</accession>
<proteinExistence type="inferred from homology"/>
<dbReference type="FunFam" id="1.10.510.10:FF:000882">
    <property type="entry name" value="Mitogen-activated protein kinase kinase kinase 17"/>
    <property type="match status" value="1"/>
</dbReference>
<dbReference type="Pfam" id="PF00069">
    <property type="entry name" value="Pkinase"/>
    <property type="match status" value="1"/>
</dbReference>
<dbReference type="GO" id="GO:0007165">
    <property type="term" value="P:signal transduction"/>
    <property type="evidence" value="ECO:0007669"/>
    <property type="project" value="TreeGrafter"/>
</dbReference>
<keyword evidence="6" id="KW-0723">Serine/threonine-protein kinase</keyword>
<evidence type="ECO:0000256" key="5">
    <source>
        <dbReference type="PROSITE-ProRule" id="PRU10141"/>
    </source>
</evidence>
<evidence type="ECO:0000256" key="3">
    <source>
        <dbReference type="ARBA" id="ARBA00022777"/>
    </source>
</evidence>
<dbReference type="PROSITE" id="PS50011">
    <property type="entry name" value="PROTEIN_KINASE_DOM"/>
    <property type="match status" value="1"/>
</dbReference>
<dbReference type="PROSITE" id="PS00108">
    <property type="entry name" value="PROTEIN_KINASE_ST"/>
    <property type="match status" value="1"/>
</dbReference>
<evidence type="ECO:0000256" key="1">
    <source>
        <dbReference type="ARBA" id="ARBA00022679"/>
    </source>
</evidence>
<dbReference type="EMBL" id="GEVK01006159">
    <property type="protein sequence ID" value="JAU46673.1"/>
    <property type="molecule type" value="Transcribed_RNA"/>
</dbReference>
<keyword evidence="2 5" id="KW-0547">Nucleotide-binding</keyword>
<dbReference type="GO" id="GO:0005524">
    <property type="term" value="F:ATP binding"/>
    <property type="evidence" value="ECO:0007669"/>
    <property type="project" value="UniProtKB-UniRule"/>
</dbReference>
<evidence type="ECO:0000256" key="2">
    <source>
        <dbReference type="ARBA" id="ARBA00022741"/>
    </source>
</evidence>
<keyword evidence="3 8" id="KW-0418">Kinase</keyword>